<keyword evidence="2" id="KW-1185">Reference proteome</keyword>
<dbReference type="EMBL" id="JAHRIP010063369">
    <property type="protein sequence ID" value="MEQ2305471.1"/>
    <property type="molecule type" value="Genomic_DNA"/>
</dbReference>
<proteinExistence type="predicted"/>
<reference evidence="1 2" key="1">
    <citation type="submission" date="2021-06" db="EMBL/GenBank/DDBJ databases">
        <authorList>
            <person name="Palmer J.M."/>
        </authorList>
    </citation>
    <scope>NUCLEOTIDE SEQUENCE [LARGE SCALE GENOMIC DNA]</scope>
    <source>
        <strain evidence="1 2">AS_MEX2019</strain>
        <tissue evidence="1">Muscle</tissue>
    </source>
</reference>
<protein>
    <submittedName>
        <fullName evidence="1">Uncharacterized protein</fullName>
    </submittedName>
</protein>
<gene>
    <name evidence="1" type="ORF">AMECASPLE_038260</name>
</gene>
<sequence>MYSEQSLSCAQGLTEYLSLFLVLKPVQHKQIIKTQVKKSLILFAVCSVDTCCKISFGFQRRAEVTDCVGLHMVCGIFGGTPAAWGIGNNQPDKTSRDISSIVFCTKTQCHTVCTHWHITRGLVDLGRPQIGRALQV</sequence>
<organism evidence="1 2">
    <name type="scientific">Ameca splendens</name>
    <dbReference type="NCBI Taxonomy" id="208324"/>
    <lineage>
        <taxon>Eukaryota</taxon>
        <taxon>Metazoa</taxon>
        <taxon>Chordata</taxon>
        <taxon>Craniata</taxon>
        <taxon>Vertebrata</taxon>
        <taxon>Euteleostomi</taxon>
        <taxon>Actinopterygii</taxon>
        <taxon>Neopterygii</taxon>
        <taxon>Teleostei</taxon>
        <taxon>Neoteleostei</taxon>
        <taxon>Acanthomorphata</taxon>
        <taxon>Ovalentaria</taxon>
        <taxon>Atherinomorphae</taxon>
        <taxon>Cyprinodontiformes</taxon>
        <taxon>Goodeidae</taxon>
        <taxon>Ameca</taxon>
    </lineage>
</organism>
<accession>A0ABV0ZHC1</accession>
<comment type="caution">
    <text evidence="1">The sequence shown here is derived from an EMBL/GenBank/DDBJ whole genome shotgun (WGS) entry which is preliminary data.</text>
</comment>
<name>A0ABV0ZHC1_9TELE</name>
<dbReference type="Proteomes" id="UP001469553">
    <property type="component" value="Unassembled WGS sequence"/>
</dbReference>
<evidence type="ECO:0000313" key="1">
    <source>
        <dbReference type="EMBL" id="MEQ2305471.1"/>
    </source>
</evidence>
<evidence type="ECO:0000313" key="2">
    <source>
        <dbReference type="Proteomes" id="UP001469553"/>
    </source>
</evidence>